<evidence type="ECO:0000313" key="1">
    <source>
        <dbReference type="EMBL" id="KKW00877.1"/>
    </source>
</evidence>
<reference evidence="1 2" key="1">
    <citation type="journal article" date="2015" name="Nature">
        <title>rRNA introns, odd ribosomes, and small enigmatic genomes across a large radiation of phyla.</title>
        <authorList>
            <person name="Brown C.T."/>
            <person name="Hug L.A."/>
            <person name="Thomas B.C."/>
            <person name="Sharon I."/>
            <person name="Castelle C.J."/>
            <person name="Singh A."/>
            <person name="Wilkins M.J."/>
            <person name="Williams K.H."/>
            <person name="Banfield J.F."/>
        </authorList>
    </citation>
    <scope>NUCLEOTIDE SEQUENCE [LARGE SCALE GENOMIC DNA]</scope>
</reference>
<accession>A0A0G1XE72</accession>
<dbReference type="Proteomes" id="UP000034637">
    <property type="component" value="Unassembled WGS sequence"/>
</dbReference>
<dbReference type="EMBL" id="LCPP01000003">
    <property type="protein sequence ID" value="KKW00877.1"/>
    <property type="molecule type" value="Genomic_DNA"/>
</dbReference>
<protein>
    <submittedName>
        <fullName evidence="1">Uncharacterized protein</fullName>
    </submittedName>
</protein>
<name>A0A0G1XE72_9BACT</name>
<dbReference type="AlphaFoldDB" id="A0A0G1XE72"/>
<evidence type="ECO:0000313" key="2">
    <source>
        <dbReference type="Proteomes" id="UP000034637"/>
    </source>
</evidence>
<comment type="caution">
    <text evidence="1">The sequence shown here is derived from an EMBL/GenBank/DDBJ whole genome shotgun (WGS) entry which is preliminary data.</text>
</comment>
<sequence length="121" mass="12693">MVSRKPRLRKAKVGATAPAVGVSEVLSSPIPSGAGPMVRVKSAKFDPPAAKTTVWSPSDKDTGWLQLPDASATAVAADPSMVAVTVSPAGAIPEKVRVPLVYQRWRKVAPVVLRLPTAVSW</sequence>
<proteinExistence type="predicted"/>
<organism evidence="1 2">
    <name type="scientific">Candidatus Amesbacteria bacterium GW2011_GWA1_48_9</name>
    <dbReference type="NCBI Taxonomy" id="1618355"/>
    <lineage>
        <taxon>Bacteria</taxon>
        <taxon>Candidatus Amesiibacteriota</taxon>
    </lineage>
</organism>
<gene>
    <name evidence="1" type="ORF">UY33_C0003G0005</name>
</gene>